<dbReference type="AlphaFoldDB" id="A0A9W7DFJ9"/>
<evidence type="ECO:0000313" key="2">
    <source>
        <dbReference type="EMBL" id="GMG31246.1"/>
    </source>
</evidence>
<keyword evidence="3" id="KW-1185">Reference proteome</keyword>
<feature type="compositionally biased region" description="Basic and acidic residues" evidence="1">
    <location>
        <begin position="15"/>
        <end position="28"/>
    </location>
</feature>
<name>A0A9W7DFJ9_AMBMO</name>
<accession>A0A9W7DFJ9</accession>
<gene>
    <name evidence="2" type="ORF">Amon01_000396800</name>
</gene>
<protein>
    <submittedName>
        <fullName evidence="2">Unnamed protein product</fullName>
    </submittedName>
</protein>
<dbReference type="EMBL" id="BSXU01001804">
    <property type="protein sequence ID" value="GMG31246.1"/>
    <property type="molecule type" value="Genomic_DNA"/>
</dbReference>
<dbReference type="Proteomes" id="UP001165063">
    <property type="component" value="Unassembled WGS sequence"/>
</dbReference>
<sequence>MKKNKYHHQRSSHQRKVEEDKYSNRLEDQLQNVKLYHSPSQQQQTSCSTSDNNNTDDNTNSNVDAKGFHPPIRTPIRVWW</sequence>
<evidence type="ECO:0000313" key="3">
    <source>
        <dbReference type="Proteomes" id="UP001165063"/>
    </source>
</evidence>
<reference evidence="2" key="1">
    <citation type="submission" date="2023-04" db="EMBL/GenBank/DDBJ databases">
        <title>Ambrosiozyma monospora NBRC 1965.</title>
        <authorList>
            <person name="Ichikawa N."/>
            <person name="Sato H."/>
            <person name="Tonouchi N."/>
        </authorList>
    </citation>
    <scope>NUCLEOTIDE SEQUENCE</scope>
    <source>
        <strain evidence="2">NBRC 1965</strain>
    </source>
</reference>
<feature type="compositionally biased region" description="Basic residues" evidence="1">
    <location>
        <begin position="1"/>
        <end position="14"/>
    </location>
</feature>
<feature type="region of interest" description="Disordered" evidence="1">
    <location>
        <begin position="1"/>
        <end position="80"/>
    </location>
</feature>
<feature type="compositionally biased region" description="Low complexity" evidence="1">
    <location>
        <begin position="38"/>
        <end position="64"/>
    </location>
</feature>
<comment type="caution">
    <text evidence="2">The sequence shown here is derived from an EMBL/GenBank/DDBJ whole genome shotgun (WGS) entry which is preliminary data.</text>
</comment>
<evidence type="ECO:0000256" key="1">
    <source>
        <dbReference type="SAM" id="MobiDB-lite"/>
    </source>
</evidence>
<proteinExistence type="predicted"/>
<organism evidence="2 3">
    <name type="scientific">Ambrosiozyma monospora</name>
    <name type="common">Yeast</name>
    <name type="synonym">Endomycopsis monosporus</name>
    <dbReference type="NCBI Taxonomy" id="43982"/>
    <lineage>
        <taxon>Eukaryota</taxon>
        <taxon>Fungi</taxon>
        <taxon>Dikarya</taxon>
        <taxon>Ascomycota</taxon>
        <taxon>Saccharomycotina</taxon>
        <taxon>Pichiomycetes</taxon>
        <taxon>Pichiales</taxon>
        <taxon>Pichiaceae</taxon>
        <taxon>Ambrosiozyma</taxon>
    </lineage>
</organism>